<feature type="transmembrane region" description="Helical" evidence="1">
    <location>
        <begin position="48"/>
        <end position="71"/>
    </location>
</feature>
<keyword evidence="1" id="KW-0472">Membrane</keyword>
<reference evidence="2" key="1">
    <citation type="submission" date="2021-01" db="EMBL/GenBank/DDBJ databases">
        <authorList>
            <person name="Li R."/>
            <person name="Bekaert M."/>
        </authorList>
    </citation>
    <scope>NUCLEOTIDE SEQUENCE</scope>
    <source>
        <strain evidence="2">Farmed</strain>
    </source>
</reference>
<feature type="transmembrane region" description="Helical" evidence="1">
    <location>
        <begin position="328"/>
        <end position="349"/>
    </location>
</feature>
<protein>
    <submittedName>
        <fullName evidence="2">Uncharacterized protein</fullName>
    </submittedName>
</protein>
<dbReference type="Proteomes" id="UP000597762">
    <property type="component" value="Unassembled WGS sequence"/>
</dbReference>
<accession>A0A812AM90</accession>
<feature type="transmembrane region" description="Helical" evidence="1">
    <location>
        <begin position="355"/>
        <end position="371"/>
    </location>
</feature>
<evidence type="ECO:0000313" key="3">
    <source>
        <dbReference type="Proteomes" id="UP000597762"/>
    </source>
</evidence>
<sequence length="406" mass="49432">MSFDIYFHLFLKFIFITRKYYFQVLTDIHFLCSRFFFIRYFFPSHTDILFCYSCILLSSTPGYFFPVLLIISFRYSWTFSYTFGYFFPSHTDILFCYSWILLSSTPGYFFPVLLIISFRIFLSITYRYFILLLLYITFKYSWIFLPRFIDYFFQYSWIFLSRFIDYFFQVLLDISYLQGYLFPAFLKDITSKNIRIRLSKTPGYLFQLPEDNFRYFTIFPSPFYGYFLRIIITGNLSTERIQLCNLSIYLSIYLMLSIYVFHRFLELLFCLSYSLSTLSCLFLSFSLSLYSLLFFLFSFFLTLFFMCYHPLSFHYLFSRRFFSLPDRLSVFLFISSFFFEDLLPCIFFYQSLAPFFKLSLTLFYTFSLSYFTKRYLTFFLSIFLAFLLSFSPTFLSLFFLFASLLS</sequence>
<comment type="caution">
    <text evidence="2">The sequence shown here is derived from an EMBL/GenBank/DDBJ whole genome shotgun (WGS) entry which is preliminary data.</text>
</comment>
<feature type="transmembrane region" description="Helical" evidence="1">
    <location>
        <begin position="20"/>
        <end position="42"/>
    </location>
</feature>
<keyword evidence="3" id="KW-1185">Reference proteome</keyword>
<feature type="transmembrane region" description="Helical" evidence="1">
    <location>
        <begin position="378"/>
        <end position="405"/>
    </location>
</feature>
<organism evidence="2 3">
    <name type="scientific">Acanthosepion pharaonis</name>
    <name type="common">Pharaoh cuttlefish</name>
    <name type="synonym">Sepia pharaonis</name>
    <dbReference type="NCBI Taxonomy" id="158019"/>
    <lineage>
        <taxon>Eukaryota</taxon>
        <taxon>Metazoa</taxon>
        <taxon>Spiralia</taxon>
        <taxon>Lophotrochozoa</taxon>
        <taxon>Mollusca</taxon>
        <taxon>Cephalopoda</taxon>
        <taxon>Coleoidea</taxon>
        <taxon>Decapodiformes</taxon>
        <taxon>Sepiida</taxon>
        <taxon>Sepiina</taxon>
        <taxon>Sepiidae</taxon>
        <taxon>Acanthosepion</taxon>
    </lineage>
</organism>
<evidence type="ECO:0000256" key="1">
    <source>
        <dbReference type="SAM" id="Phobius"/>
    </source>
</evidence>
<keyword evidence="1" id="KW-0812">Transmembrane</keyword>
<evidence type="ECO:0000313" key="2">
    <source>
        <dbReference type="EMBL" id="CAE1142660.1"/>
    </source>
</evidence>
<proteinExistence type="predicted"/>
<dbReference type="AlphaFoldDB" id="A0A812AM90"/>
<feature type="transmembrane region" description="Helical" evidence="1">
    <location>
        <begin position="243"/>
        <end position="261"/>
    </location>
</feature>
<feature type="transmembrane region" description="Helical" evidence="1">
    <location>
        <begin position="281"/>
        <end position="307"/>
    </location>
</feature>
<dbReference type="EMBL" id="CAHIKZ030000029">
    <property type="protein sequence ID" value="CAE1142660.1"/>
    <property type="molecule type" value="Genomic_DNA"/>
</dbReference>
<keyword evidence="1" id="KW-1133">Transmembrane helix</keyword>
<name>A0A812AM90_ACAPH</name>
<gene>
    <name evidence="2" type="ORF">SPHA_1062</name>
</gene>